<keyword evidence="1" id="KW-0614">Plasmid</keyword>
<evidence type="ECO:0000313" key="1">
    <source>
        <dbReference type="EMBL" id="QCX51633.1"/>
    </source>
</evidence>
<sequence>MVDKHLAKAVVDVAVFLEFSDSGVVNEDSAVAMLEQIASELQCMEISEQESIAFHFKELADQYGDKKEFVEGLSDMLGIA</sequence>
<proteinExistence type="predicted"/>
<organism evidence="1 2">
    <name type="scientific">Ralstonia solanacearum</name>
    <name type="common">Pseudomonas solanacearum</name>
    <dbReference type="NCBI Taxonomy" id="305"/>
    <lineage>
        <taxon>Bacteria</taxon>
        <taxon>Pseudomonadati</taxon>
        <taxon>Pseudomonadota</taxon>
        <taxon>Betaproteobacteria</taxon>
        <taxon>Burkholderiales</taxon>
        <taxon>Burkholderiaceae</taxon>
        <taxon>Ralstonia</taxon>
        <taxon>Ralstonia solanacearum species complex</taxon>
    </lineage>
</organism>
<protein>
    <submittedName>
        <fullName evidence="1">Uncharacterized protein</fullName>
    </submittedName>
</protein>
<dbReference type="AlphaFoldDB" id="A0AA92IG94"/>
<gene>
    <name evidence="1" type="ORF">E7Z57_21655</name>
</gene>
<dbReference type="Proteomes" id="UP000310553">
    <property type="component" value="Plasmid pUW386"/>
</dbReference>
<evidence type="ECO:0000313" key="2">
    <source>
        <dbReference type="Proteomes" id="UP000310553"/>
    </source>
</evidence>
<reference evidence="1 2" key="1">
    <citation type="submission" date="2019-04" db="EMBL/GenBank/DDBJ databases">
        <title>Complete Genome of UW386 and Higher Quality Genome of UW700.</title>
        <authorList>
            <person name="Jacobs J."/>
            <person name="Perez A."/>
            <person name="Steidl O."/>
            <person name="Allen C."/>
        </authorList>
    </citation>
    <scope>NUCLEOTIDE SEQUENCE [LARGE SCALE GENOMIC DNA]</scope>
    <source>
        <strain evidence="1 2">UW386</strain>
        <plasmid evidence="2">puw386</plasmid>
    </source>
</reference>
<geneLocation type="plasmid" evidence="2">
    <name>puw386</name>
</geneLocation>
<accession>A0AA92IG94</accession>
<name>A0AA92IG94_RALSL</name>
<dbReference type="EMBL" id="CP039340">
    <property type="protein sequence ID" value="QCX51633.1"/>
    <property type="molecule type" value="Genomic_DNA"/>
</dbReference>